<evidence type="ECO:0008006" key="4">
    <source>
        <dbReference type="Google" id="ProtNLM"/>
    </source>
</evidence>
<comment type="caution">
    <text evidence="2">The sequence shown here is derived from an EMBL/GenBank/DDBJ whole genome shotgun (WGS) entry which is preliminary data.</text>
</comment>
<evidence type="ECO:0000313" key="3">
    <source>
        <dbReference type="Proteomes" id="UP001271007"/>
    </source>
</evidence>
<dbReference type="Proteomes" id="UP001271007">
    <property type="component" value="Unassembled WGS sequence"/>
</dbReference>
<protein>
    <recommendedName>
        <fullName evidence="4">Geranylgeranyl pyrophosphate synthetase</fullName>
    </recommendedName>
</protein>
<proteinExistence type="predicted"/>
<sequence>MYHSFGAGHSRYSATRGGGLGRGNWRGHHSSEPTATGTTPPPRGTLIERVTHEGLLSNPALRIVKPAIQKCQYVASFSWLRGEKPTIVIPGMPPKWAPLAVPQQLEEDSGSYFRDINAVHYPQHPIEPAVRSVLAQAPDLATDEVDVFACGSTMGNLLRFARKSAKPFQLIVETIGDTVFLIRRENSPDEKIMDVHGYGHTFPETYTKLDDCVKKADSHQRLIRYEFAGFQCIVRYEGDGYLPDHLGSGLRSGDVQRLPQLDGLKMVEGGKMVPQEAMFDVKTRSARRQLTLEDVLSGEIDRLWVRQIPNFVLAHHTSGVFHDVKVHDVRQKIRAWEETHQQEIKVLSAALAKILAMARSRPSERFEICSGTPGVLEIRHVGGDFPNALPDDLVRMWAKGADGQDGHEGESDDDADSGADSDAEGGFDLHSDEDDEQDFTACSEGCGYCGRCNY</sequence>
<reference evidence="2" key="1">
    <citation type="submission" date="2023-04" db="EMBL/GenBank/DDBJ databases">
        <title>Black Yeasts Isolated from many extreme environments.</title>
        <authorList>
            <person name="Coleine C."/>
            <person name="Stajich J.E."/>
            <person name="Selbmann L."/>
        </authorList>
    </citation>
    <scope>NUCLEOTIDE SEQUENCE</scope>
    <source>
        <strain evidence="2">CCFEE 5312</strain>
    </source>
</reference>
<evidence type="ECO:0000256" key="1">
    <source>
        <dbReference type="SAM" id="MobiDB-lite"/>
    </source>
</evidence>
<name>A0AAJ0DBX0_9PEZI</name>
<feature type="region of interest" description="Disordered" evidence="1">
    <location>
        <begin position="401"/>
        <end position="443"/>
    </location>
</feature>
<evidence type="ECO:0000313" key="2">
    <source>
        <dbReference type="EMBL" id="KAK3051115.1"/>
    </source>
</evidence>
<feature type="region of interest" description="Disordered" evidence="1">
    <location>
        <begin position="13"/>
        <end position="45"/>
    </location>
</feature>
<organism evidence="2 3">
    <name type="scientific">Extremus antarcticus</name>
    <dbReference type="NCBI Taxonomy" id="702011"/>
    <lineage>
        <taxon>Eukaryota</taxon>
        <taxon>Fungi</taxon>
        <taxon>Dikarya</taxon>
        <taxon>Ascomycota</taxon>
        <taxon>Pezizomycotina</taxon>
        <taxon>Dothideomycetes</taxon>
        <taxon>Dothideomycetidae</taxon>
        <taxon>Mycosphaerellales</taxon>
        <taxon>Extremaceae</taxon>
        <taxon>Extremus</taxon>
    </lineage>
</organism>
<dbReference type="PANTHER" id="PTHR35179:SF2">
    <property type="entry name" value="START DOMAIN-CONTAINING PROTEIN"/>
    <property type="match status" value="1"/>
</dbReference>
<feature type="compositionally biased region" description="Acidic residues" evidence="1">
    <location>
        <begin position="410"/>
        <end position="438"/>
    </location>
</feature>
<gene>
    <name evidence="2" type="ORF">LTR09_007865</name>
</gene>
<keyword evidence="3" id="KW-1185">Reference proteome</keyword>
<dbReference type="PANTHER" id="PTHR35179">
    <property type="entry name" value="PROTEIN CBG02620"/>
    <property type="match status" value="1"/>
</dbReference>
<dbReference type="AlphaFoldDB" id="A0AAJ0DBX0"/>
<dbReference type="EMBL" id="JAWDJX010000028">
    <property type="protein sequence ID" value="KAK3051115.1"/>
    <property type="molecule type" value="Genomic_DNA"/>
</dbReference>
<accession>A0AAJ0DBX0</accession>